<accession>X1FG88</accession>
<dbReference type="Gene3D" id="3.30.499.10">
    <property type="entry name" value="Aconitase, domain 3"/>
    <property type="match status" value="1"/>
</dbReference>
<protein>
    <recommendedName>
        <fullName evidence="4">Aconitase/3-isopropylmalate dehydratase large subunit alpha/beta/alpha domain-containing protein</fullName>
    </recommendedName>
</protein>
<dbReference type="PANTHER" id="PTHR43160">
    <property type="entry name" value="ACONITATE HYDRATASE B"/>
    <property type="match status" value="1"/>
</dbReference>
<dbReference type="GO" id="GO:0005829">
    <property type="term" value="C:cytosol"/>
    <property type="evidence" value="ECO:0007669"/>
    <property type="project" value="TreeGrafter"/>
</dbReference>
<keyword evidence="3" id="KW-0411">Iron-sulfur</keyword>
<sequence>MVEFAVAPGSREVLNMLAENGALADMISAGARILESGCGPCIGLGFSPGDGVVSLRTFNRNFPGRSGTRGDR</sequence>
<evidence type="ECO:0000256" key="2">
    <source>
        <dbReference type="ARBA" id="ARBA00023004"/>
    </source>
</evidence>
<feature type="non-terminal residue" evidence="5">
    <location>
        <position position="72"/>
    </location>
</feature>
<evidence type="ECO:0000259" key="4">
    <source>
        <dbReference type="Pfam" id="PF00330"/>
    </source>
</evidence>
<dbReference type="InterPro" id="IPR001030">
    <property type="entry name" value="Acoase/IPM_deHydtase_lsu_aba"/>
</dbReference>
<dbReference type="InterPro" id="IPR015931">
    <property type="entry name" value="Acnase/IPM_dHydase_lsu_aba_1/3"/>
</dbReference>
<dbReference type="GO" id="GO:0051539">
    <property type="term" value="F:4 iron, 4 sulfur cluster binding"/>
    <property type="evidence" value="ECO:0007669"/>
    <property type="project" value="TreeGrafter"/>
</dbReference>
<reference evidence="5" key="1">
    <citation type="journal article" date="2014" name="Front. Microbiol.">
        <title>High frequency of phylogenetically diverse reductive dehalogenase-homologous genes in deep subseafloor sedimentary metagenomes.</title>
        <authorList>
            <person name="Kawai M."/>
            <person name="Futagami T."/>
            <person name="Toyoda A."/>
            <person name="Takaki Y."/>
            <person name="Nishi S."/>
            <person name="Hori S."/>
            <person name="Arai W."/>
            <person name="Tsubouchi T."/>
            <person name="Morono Y."/>
            <person name="Uchiyama I."/>
            <person name="Ito T."/>
            <person name="Fujiyama A."/>
            <person name="Inagaki F."/>
            <person name="Takami H."/>
        </authorList>
    </citation>
    <scope>NUCLEOTIDE SEQUENCE</scope>
    <source>
        <strain evidence="5">Expedition CK06-06</strain>
    </source>
</reference>
<dbReference type="GO" id="GO:0006099">
    <property type="term" value="P:tricarboxylic acid cycle"/>
    <property type="evidence" value="ECO:0007669"/>
    <property type="project" value="TreeGrafter"/>
</dbReference>
<dbReference type="AlphaFoldDB" id="X1FG88"/>
<name>X1FG88_9ZZZZ</name>
<dbReference type="InterPro" id="IPR036008">
    <property type="entry name" value="Aconitase_4Fe-4S_dom"/>
</dbReference>
<dbReference type="PANTHER" id="PTHR43160:SF3">
    <property type="entry name" value="ACONITATE HYDRATASE, MITOCHONDRIAL"/>
    <property type="match status" value="1"/>
</dbReference>
<dbReference type="EMBL" id="BARU01012829">
    <property type="protein sequence ID" value="GAH31525.1"/>
    <property type="molecule type" value="Genomic_DNA"/>
</dbReference>
<dbReference type="InterPro" id="IPR018136">
    <property type="entry name" value="Aconitase_4Fe-4S_BS"/>
</dbReference>
<comment type="caution">
    <text evidence="5">The sequence shown here is derived from an EMBL/GenBank/DDBJ whole genome shotgun (WGS) entry which is preliminary data.</text>
</comment>
<evidence type="ECO:0000256" key="3">
    <source>
        <dbReference type="ARBA" id="ARBA00023014"/>
    </source>
</evidence>
<proteinExistence type="predicted"/>
<dbReference type="SUPFAM" id="SSF53732">
    <property type="entry name" value="Aconitase iron-sulfur domain"/>
    <property type="match status" value="1"/>
</dbReference>
<dbReference type="GO" id="GO:0003994">
    <property type="term" value="F:aconitate hydratase activity"/>
    <property type="evidence" value="ECO:0007669"/>
    <property type="project" value="TreeGrafter"/>
</dbReference>
<keyword evidence="1" id="KW-0479">Metal-binding</keyword>
<dbReference type="GO" id="GO:0046872">
    <property type="term" value="F:metal ion binding"/>
    <property type="evidence" value="ECO:0007669"/>
    <property type="project" value="UniProtKB-KW"/>
</dbReference>
<dbReference type="Pfam" id="PF00330">
    <property type="entry name" value="Aconitase"/>
    <property type="match status" value="1"/>
</dbReference>
<keyword evidence="2" id="KW-0408">Iron</keyword>
<feature type="domain" description="Aconitase/3-isopropylmalate dehydratase large subunit alpha/beta/alpha" evidence="4">
    <location>
        <begin position="2"/>
        <end position="70"/>
    </location>
</feature>
<organism evidence="5">
    <name type="scientific">marine sediment metagenome</name>
    <dbReference type="NCBI Taxonomy" id="412755"/>
    <lineage>
        <taxon>unclassified sequences</taxon>
        <taxon>metagenomes</taxon>
        <taxon>ecological metagenomes</taxon>
    </lineage>
</organism>
<dbReference type="InterPro" id="IPR050926">
    <property type="entry name" value="Aconitase/IPM_isomerase"/>
</dbReference>
<evidence type="ECO:0000256" key="1">
    <source>
        <dbReference type="ARBA" id="ARBA00022723"/>
    </source>
</evidence>
<dbReference type="PROSITE" id="PS01244">
    <property type="entry name" value="ACONITASE_2"/>
    <property type="match status" value="1"/>
</dbReference>
<gene>
    <name evidence="5" type="ORF">S03H2_23476</name>
</gene>
<evidence type="ECO:0000313" key="5">
    <source>
        <dbReference type="EMBL" id="GAH31525.1"/>
    </source>
</evidence>